<keyword evidence="10 11" id="KW-0998">Cell outer membrane</keyword>
<reference evidence="18" key="1">
    <citation type="journal article" date="2019" name="Int. J. Syst. Evol. Microbiol.">
        <title>The Global Catalogue of Microorganisms (GCM) 10K type strain sequencing project: providing services to taxonomists for standard genome sequencing and annotation.</title>
        <authorList>
            <consortium name="The Broad Institute Genomics Platform"/>
            <consortium name="The Broad Institute Genome Sequencing Center for Infectious Disease"/>
            <person name="Wu L."/>
            <person name="Ma J."/>
        </authorList>
    </citation>
    <scope>NUCLEOTIDE SEQUENCE [LARGE SCALE GENOMIC DNA]</scope>
    <source>
        <strain evidence="18">CCUG 49584</strain>
    </source>
</reference>
<dbReference type="InterPro" id="IPR010917">
    <property type="entry name" value="TonB_rcpt_CS"/>
</dbReference>
<dbReference type="InterPro" id="IPR039426">
    <property type="entry name" value="TonB-dep_rcpt-like"/>
</dbReference>
<feature type="domain" description="TonB-dependent receptor plug" evidence="16">
    <location>
        <begin position="55"/>
        <end position="159"/>
    </location>
</feature>
<evidence type="ECO:0000256" key="14">
    <source>
        <dbReference type="SAM" id="SignalP"/>
    </source>
</evidence>
<keyword evidence="9 17" id="KW-0675">Receptor</keyword>
<organism evidence="17 18">
    <name type="scientific">Pseudochrobactrum kiredjianiae</name>
    <dbReference type="NCBI Taxonomy" id="386305"/>
    <lineage>
        <taxon>Bacteria</taxon>
        <taxon>Pseudomonadati</taxon>
        <taxon>Pseudomonadota</taxon>
        <taxon>Alphaproteobacteria</taxon>
        <taxon>Hyphomicrobiales</taxon>
        <taxon>Brucellaceae</taxon>
        <taxon>Pseudochrobactrum</taxon>
    </lineage>
</organism>
<comment type="similarity">
    <text evidence="11 13">Belongs to the TonB-dependent receptor family.</text>
</comment>
<dbReference type="Proteomes" id="UP001597263">
    <property type="component" value="Unassembled WGS sequence"/>
</dbReference>
<feature type="domain" description="TonB-dependent receptor-like beta-barrel" evidence="15">
    <location>
        <begin position="298"/>
        <end position="623"/>
    </location>
</feature>
<gene>
    <name evidence="17" type="ORF">ACFQ35_14155</name>
</gene>
<evidence type="ECO:0000313" key="17">
    <source>
        <dbReference type="EMBL" id="MFD1228283.1"/>
    </source>
</evidence>
<feature type="short sequence motif" description="TonB C-terminal box" evidence="12">
    <location>
        <begin position="632"/>
        <end position="649"/>
    </location>
</feature>
<dbReference type="Gene3D" id="2.40.170.20">
    <property type="entry name" value="TonB-dependent receptor, beta-barrel domain"/>
    <property type="match status" value="1"/>
</dbReference>
<keyword evidence="6 14" id="KW-0732">Signal</keyword>
<name>A0ABW3V5M9_9HYPH</name>
<dbReference type="SUPFAM" id="SSF56935">
    <property type="entry name" value="Porins"/>
    <property type="match status" value="1"/>
</dbReference>
<dbReference type="PROSITE" id="PS52016">
    <property type="entry name" value="TONB_DEPENDENT_REC_3"/>
    <property type="match status" value="1"/>
</dbReference>
<dbReference type="EMBL" id="JBHTMA010000040">
    <property type="protein sequence ID" value="MFD1228283.1"/>
    <property type="molecule type" value="Genomic_DNA"/>
</dbReference>
<dbReference type="InterPro" id="IPR012910">
    <property type="entry name" value="Plug_dom"/>
</dbReference>
<dbReference type="InterPro" id="IPR036942">
    <property type="entry name" value="Beta-barrel_TonB_sf"/>
</dbReference>
<dbReference type="InterPro" id="IPR037066">
    <property type="entry name" value="Plug_dom_sf"/>
</dbReference>
<dbReference type="PROSITE" id="PS01156">
    <property type="entry name" value="TONB_DEPENDENT_REC_2"/>
    <property type="match status" value="1"/>
</dbReference>
<evidence type="ECO:0000256" key="8">
    <source>
        <dbReference type="ARBA" id="ARBA00023136"/>
    </source>
</evidence>
<dbReference type="Pfam" id="PF00593">
    <property type="entry name" value="TonB_dep_Rec_b-barrel"/>
    <property type="match status" value="1"/>
</dbReference>
<evidence type="ECO:0000256" key="6">
    <source>
        <dbReference type="ARBA" id="ARBA00022729"/>
    </source>
</evidence>
<evidence type="ECO:0000256" key="13">
    <source>
        <dbReference type="RuleBase" id="RU003357"/>
    </source>
</evidence>
<feature type="signal peptide" evidence="14">
    <location>
        <begin position="1"/>
        <end position="29"/>
    </location>
</feature>
<comment type="caution">
    <text evidence="17">The sequence shown here is derived from an EMBL/GenBank/DDBJ whole genome shotgun (WGS) entry which is preliminary data.</text>
</comment>
<evidence type="ECO:0000259" key="15">
    <source>
        <dbReference type="Pfam" id="PF00593"/>
    </source>
</evidence>
<dbReference type="InterPro" id="IPR000531">
    <property type="entry name" value="Beta-barrel_TonB"/>
</dbReference>
<dbReference type="PANTHER" id="PTHR30069">
    <property type="entry name" value="TONB-DEPENDENT OUTER MEMBRANE RECEPTOR"/>
    <property type="match status" value="1"/>
</dbReference>
<keyword evidence="18" id="KW-1185">Reference proteome</keyword>
<keyword evidence="8 11" id="KW-0472">Membrane</keyword>
<keyword evidence="3 11" id="KW-0813">Transport</keyword>
<evidence type="ECO:0000256" key="7">
    <source>
        <dbReference type="ARBA" id="ARBA00023077"/>
    </source>
</evidence>
<evidence type="ECO:0000256" key="10">
    <source>
        <dbReference type="ARBA" id="ARBA00023237"/>
    </source>
</evidence>
<evidence type="ECO:0000256" key="1">
    <source>
        <dbReference type="ARBA" id="ARBA00004571"/>
    </source>
</evidence>
<comment type="subcellular location">
    <subcellularLocation>
        <location evidence="1 11">Cell outer membrane</location>
        <topology evidence="1 11">Multi-pass membrane protein</topology>
    </subcellularLocation>
</comment>
<keyword evidence="5 11" id="KW-0812">Transmembrane</keyword>
<evidence type="ECO:0000256" key="2">
    <source>
        <dbReference type="ARBA" id="ARBA00021261"/>
    </source>
</evidence>
<accession>A0ABW3V5M9</accession>
<evidence type="ECO:0000256" key="5">
    <source>
        <dbReference type="ARBA" id="ARBA00022692"/>
    </source>
</evidence>
<dbReference type="PANTHER" id="PTHR30069:SF29">
    <property type="entry name" value="HEMOGLOBIN AND HEMOGLOBIN-HAPTOGLOBIN-BINDING PROTEIN 1-RELATED"/>
    <property type="match status" value="1"/>
</dbReference>
<evidence type="ECO:0000259" key="16">
    <source>
        <dbReference type="Pfam" id="PF07715"/>
    </source>
</evidence>
<evidence type="ECO:0000256" key="11">
    <source>
        <dbReference type="PROSITE-ProRule" id="PRU01360"/>
    </source>
</evidence>
<keyword evidence="4 11" id="KW-1134">Transmembrane beta strand</keyword>
<dbReference type="Gene3D" id="2.170.130.10">
    <property type="entry name" value="TonB-dependent receptor, plug domain"/>
    <property type="match status" value="1"/>
</dbReference>
<dbReference type="CDD" id="cd01347">
    <property type="entry name" value="ligand_gated_channel"/>
    <property type="match status" value="1"/>
</dbReference>
<dbReference type="Pfam" id="PF07715">
    <property type="entry name" value="Plug"/>
    <property type="match status" value="1"/>
</dbReference>
<evidence type="ECO:0000256" key="4">
    <source>
        <dbReference type="ARBA" id="ARBA00022452"/>
    </source>
</evidence>
<evidence type="ECO:0000256" key="9">
    <source>
        <dbReference type="ARBA" id="ARBA00023170"/>
    </source>
</evidence>
<evidence type="ECO:0000256" key="12">
    <source>
        <dbReference type="PROSITE-ProRule" id="PRU10144"/>
    </source>
</evidence>
<protein>
    <recommendedName>
        <fullName evidence="2">Heme transporter BhuA</fullName>
    </recommendedName>
</protein>
<evidence type="ECO:0000313" key="18">
    <source>
        <dbReference type="Proteomes" id="UP001597263"/>
    </source>
</evidence>
<evidence type="ECO:0000256" key="3">
    <source>
        <dbReference type="ARBA" id="ARBA00022448"/>
    </source>
</evidence>
<sequence length="649" mass="71147">MTHNLLQHKKSALILGTALTVLSFGSALAQEKKQETVQLKEIIVTAGRTPIEEGKTGRAVTVITGKQLEQNQVRYVADALRMVPGFAVSRSGSKGGMTNIRVRGAESNHLLVMVDGVEMNAASGDAFDFGALQAADIERIEILRGPQSAFWGSNALAGVVNIITKGGKRDGFKISGTTEGGSQNSWLGGVLLQGGAENYDMALGASYRRTKGFNISNVGDEKDGDENLTLNGKVNVDLTDTAKLDATLRYVKNRTDLDNMTSLKPLDSLGLEGKTNELLGSVGLTWTALDDALTQKLRFSGSDRKYEYIAPDYPAENKGSRYKASYQATYAFDTPSFADAHHKITGGIEWQQERFRQVPVTFPVYDETQFEKHKRSMYSFIGEYNGEFADQFYVNLGLRHDVNKDFDDATTFSLSGAWAIPDTNARLHSSVGTGVTNPTFYEQFGFIPSSFVGNSSLKPEKSLGWDIGLEYAFFDGLVVTDVTYFNQDLRDEIVSIYNPDFTSTVKNLDGKSRRHGVELAATLNLFHGFTAGGSYTYTSSKGADDLDAVRRPRHSGSVNMAYTFYEDRARLFGEAIFNGKMEDVAFISGASSRVNLGSYTVVNIGGSYKFTDKLEGFARIENLFDKKYQEVYGYNTPGRGAFAGLKASF</sequence>
<keyword evidence="7 13" id="KW-0798">TonB box</keyword>
<dbReference type="RefSeq" id="WP_289384753.1">
    <property type="nucleotide sequence ID" value="NZ_JAUCBM010000001.1"/>
</dbReference>
<proteinExistence type="inferred from homology"/>
<feature type="chain" id="PRO_5047265996" description="Heme transporter BhuA" evidence="14">
    <location>
        <begin position="30"/>
        <end position="649"/>
    </location>
</feature>